<proteinExistence type="predicted"/>
<comment type="caution">
    <text evidence="3">The sequence shown here is derived from an EMBL/GenBank/DDBJ whole genome shotgun (WGS) entry which is preliminary data.</text>
</comment>
<evidence type="ECO:0000256" key="1">
    <source>
        <dbReference type="PROSITE-ProRule" id="PRU00076"/>
    </source>
</evidence>
<dbReference type="InterPro" id="IPR000742">
    <property type="entry name" value="EGF"/>
</dbReference>
<keyword evidence="4" id="KW-1185">Reference proteome</keyword>
<keyword evidence="3" id="KW-0808">Transferase</keyword>
<dbReference type="SUPFAM" id="SSF48726">
    <property type="entry name" value="Immunoglobulin"/>
    <property type="match status" value="1"/>
</dbReference>
<keyword evidence="3" id="KW-0675">Receptor</keyword>
<keyword evidence="3" id="KW-0418">Kinase</keyword>
<keyword evidence="1" id="KW-1015">Disulfide bond</keyword>
<evidence type="ECO:0000313" key="4">
    <source>
        <dbReference type="Proteomes" id="UP001152320"/>
    </source>
</evidence>
<accession>A0A9Q1BB73</accession>
<feature type="domain" description="EGF-like" evidence="2">
    <location>
        <begin position="480"/>
        <end position="514"/>
    </location>
</feature>
<dbReference type="InterPro" id="IPR036179">
    <property type="entry name" value="Ig-like_dom_sf"/>
</dbReference>
<dbReference type="PROSITE" id="PS01186">
    <property type="entry name" value="EGF_2"/>
    <property type="match status" value="1"/>
</dbReference>
<sequence length="565" mass="64074">MAAHKYERLRHVPSYLEYNEHTTNALRRYCDCVQGIGRRDHTGKTQRFIFIIADRREIVALPQVTYLGLAVANILLIRRRRRRGAAEELRKKAFRLMHVGPQVAADKNKGMVSLRNWYISRSQKVMVPFSFNSPKYVVNYTNILRTYYECVIPAWRPKYYDLSVRAYNFQHVQNIRDLRRSIKKGKNSPGTRYVLRRTHCEHSIRTQVRTSWQRYAYTSELPGASPHRPPADFARGPTRGPKIQPYVLVYPAAISLSKGGDLKMVQNFPSGFESYFSRARSTGTGVKIPSGTKVEKASSSTTITIPRDKSKRQERIGVFNYEMIPPSNFGSLTVTTVVHWRGKLSFPKATMTTYRGEDIRLSVEKRNRRLLRWRRNGKTVPKWNGRKSVKIENVQEWQAGIYECYRKKFRRLGQHAIIRVIVQACPRNTWGKPACNMNPAKFCLNGGVLNQEIDTCLCAPGFGGECCAQMYGPGIYGYNGEYHCPNDDCKGSLICQKDPFGCSCATGYQGPTCSEGCQEGTFGANCEGICHCSEGATCDPMTGICSSMICAMGWSGPNCQVEHSF</sequence>
<dbReference type="PANTHER" id="PTHR24035">
    <property type="entry name" value="MULTIPLE EPIDERMAL GROWTH FACTOR-LIKE DOMAINS PROTEIN"/>
    <property type="match status" value="1"/>
</dbReference>
<keyword evidence="1" id="KW-0245">EGF-like domain</keyword>
<dbReference type="PANTHER" id="PTHR24035:SF109">
    <property type="entry name" value="PROTEIN DRAPER"/>
    <property type="match status" value="1"/>
</dbReference>
<reference evidence="3" key="1">
    <citation type="submission" date="2021-10" db="EMBL/GenBank/DDBJ databases">
        <title>Tropical sea cucumber genome reveals ecological adaptation and Cuvierian tubules defense mechanism.</title>
        <authorList>
            <person name="Chen T."/>
        </authorList>
    </citation>
    <scope>NUCLEOTIDE SEQUENCE</scope>
    <source>
        <strain evidence="3">Nanhai2018</strain>
        <tissue evidence="3">Muscle</tissue>
    </source>
</reference>
<dbReference type="EMBL" id="JAIZAY010000021">
    <property type="protein sequence ID" value="KAJ8021486.1"/>
    <property type="molecule type" value="Genomic_DNA"/>
</dbReference>
<dbReference type="AlphaFoldDB" id="A0A9Q1BB73"/>
<comment type="caution">
    <text evidence="1">Lacks conserved residue(s) required for the propagation of feature annotation.</text>
</comment>
<dbReference type="InterPro" id="IPR013783">
    <property type="entry name" value="Ig-like_fold"/>
</dbReference>
<dbReference type="OrthoDB" id="1668230at2759"/>
<dbReference type="InterPro" id="IPR052108">
    <property type="entry name" value="MEGF/SIB"/>
</dbReference>
<dbReference type="GO" id="GO:0016301">
    <property type="term" value="F:kinase activity"/>
    <property type="evidence" value="ECO:0007669"/>
    <property type="project" value="UniProtKB-KW"/>
</dbReference>
<dbReference type="Gene3D" id="2.60.40.10">
    <property type="entry name" value="Immunoglobulins"/>
    <property type="match status" value="1"/>
</dbReference>
<evidence type="ECO:0000313" key="3">
    <source>
        <dbReference type="EMBL" id="KAJ8021486.1"/>
    </source>
</evidence>
<feature type="disulfide bond" evidence="1">
    <location>
        <begin position="504"/>
        <end position="513"/>
    </location>
</feature>
<dbReference type="Gene3D" id="2.170.300.10">
    <property type="entry name" value="Tie2 ligand-binding domain superfamily"/>
    <property type="match status" value="1"/>
</dbReference>
<evidence type="ECO:0000259" key="2">
    <source>
        <dbReference type="PROSITE" id="PS50026"/>
    </source>
</evidence>
<gene>
    <name evidence="3" type="ORF">HOLleu_38714</name>
</gene>
<dbReference type="Proteomes" id="UP001152320">
    <property type="component" value="Chromosome 21"/>
</dbReference>
<organism evidence="3 4">
    <name type="scientific">Holothuria leucospilota</name>
    <name type="common">Black long sea cucumber</name>
    <name type="synonym">Mertensiothuria leucospilota</name>
    <dbReference type="NCBI Taxonomy" id="206669"/>
    <lineage>
        <taxon>Eukaryota</taxon>
        <taxon>Metazoa</taxon>
        <taxon>Echinodermata</taxon>
        <taxon>Eleutherozoa</taxon>
        <taxon>Echinozoa</taxon>
        <taxon>Holothuroidea</taxon>
        <taxon>Aspidochirotacea</taxon>
        <taxon>Aspidochirotida</taxon>
        <taxon>Holothuriidae</taxon>
        <taxon>Holothuria</taxon>
    </lineage>
</organism>
<dbReference type="PROSITE" id="PS00022">
    <property type="entry name" value="EGF_1"/>
    <property type="match status" value="2"/>
</dbReference>
<dbReference type="PROSITE" id="PS50026">
    <property type="entry name" value="EGF_3"/>
    <property type="match status" value="1"/>
</dbReference>
<name>A0A9Q1BB73_HOLLE</name>
<protein>
    <submittedName>
        <fullName evidence="3">Tyrosine-protein kinase receptor Tie-1</fullName>
    </submittedName>
</protein>